<protein>
    <submittedName>
        <fullName evidence="1">Uncharacterized protein</fullName>
    </submittedName>
</protein>
<dbReference type="Gene3D" id="3.30.70.100">
    <property type="match status" value="1"/>
</dbReference>
<dbReference type="Proteomes" id="UP000324897">
    <property type="component" value="Unassembled WGS sequence"/>
</dbReference>
<reference evidence="1 2" key="1">
    <citation type="journal article" date="2019" name="Sci. Rep.">
        <title>A high-quality genome of Eragrostis curvula grass provides insights into Poaceae evolution and supports new strategies to enhance forage quality.</title>
        <authorList>
            <person name="Carballo J."/>
            <person name="Santos B.A.C.M."/>
            <person name="Zappacosta D."/>
            <person name="Garbus I."/>
            <person name="Selva J.P."/>
            <person name="Gallo C.A."/>
            <person name="Diaz A."/>
            <person name="Albertini E."/>
            <person name="Caccamo M."/>
            <person name="Echenique V."/>
        </authorList>
    </citation>
    <scope>NUCLEOTIDE SEQUENCE [LARGE SCALE GENOMIC DNA]</scope>
    <source>
        <strain evidence="2">cv. Victoria</strain>
        <tissue evidence="1">Leaf</tissue>
    </source>
</reference>
<evidence type="ECO:0000313" key="1">
    <source>
        <dbReference type="EMBL" id="TVU15667.1"/>
    </source>
</evidence>
<dbReference type="OrthoDB" id="692882at2759"/>
<evidence type="ECO:0000313" key="2">
    <source>
        <dbReference type="Proteomes" id="UP000324897"/>
    </source>
</evidence>
<keyword evidence="2" id="KW-1185">Reference proteome</keyword>
<accession>A0A5J9TWW0</accession>
<dbReference type="EMBL" id="RWGY01000031">
    <property type="protein sequence ID" value="TVU15667.1"/>
    <property type="molecule type" value="Genomic_DNA"/>
</dbReference>
<feature type="non-terminal residue" evidence="1">
    <location>
        <position position="1"/>
    </location>
</feature>
<dbReference type="Gramene" id="TVU15667">
    <property type="protein sequence ID" value="TVU15667"/>
    <property type="gene ID" value="EJB05_39200"/>
</dbReference>
<dbReference type="AlphaFoldDB" id="A0A5J9TWW0"/>
<organism evidence="1 2">
    <name type="scientific">Eragrostis curvula</name>
    <name type="common">weeping love grass</name>
    <dbReference type="NCBI Taxonomy" id="38414"/>
    <lineage>
        <taxon>Eukaryota</taxon>
        <taxon>Viridiplantae</taxon>
        <taxon>Streptophyta</taxon>
        <taxon>Embryophyta</taxon>
        <taxon>Tracheophyta</taxon>
        <taxon>Spermatophyta</taxon>
        <taxon>Magnoliopsida</taxon>
        <taxon>Liliopsida</taxon>
        <taxon>Poales</taxon>
        <taxon>Poaceae</taxon>
        <taxon>PACMAD clade</taxon>
        <taxon>Chloridoideae</taxon>
        <taxon>Eragrostideae</taxon>
        <taxon>Eragrostidinae</taxon>
        <taxon>Eragrostis</taxon>
    </lineage>
</organism>
<comment type="caution">
    <text evidence="1">The sequence shown here is derived from an EMBL/GenBank/DDBJ whole genome shotgun (WGS) entry which is preliminary data.</text>
</comment>
<sequence>MKQKIVIKVHMTWDKCRKKALGIAASAHVRRSSRWRRSGGAKEKTKPADEAENAASAVAVCDCVRSIPADYYHHYYSRPAVVYPYAVHCFDDGFHSHADSWCTIM</sequence>
<gene>
    <name evidence="1" type="ORF">EJB05_39200</name>
</gene>
<name>A0A5J9TWW0_9POAL</name>
<proteinExistence type="predicted"/>